<dbReference type="InterPro" id="IPR025724">
    <property type="entry name" value="GAG-pre-integrase_dom"/>
</dbReference>
<keyword evidence="1" id="KW-0175">Coiled coil</keyword>
<proteinExistence type="predicted"/>
<sequence length="430" mass="49528">MLFIMPTEAGGKDRPPMLAPGTSETTTEGYMENYKNFLEDIRKQLDAKAKAVQIILTGIDNDIYSTVDACPNVCEIWKAIERLKQGESLNVKDLETNLFWEFEKFYHGMACARECQKPKRAKDTAYHKEKILLCKQEEARIQLSVEQVDWRDDTDNKPKDQELEAHYLYKAKIQEVSPDATDNSGPSLMLCHFKREYYYVNHMNAILGVYTKLDEVTNLKCDYLDALEKCQSLENELSKRITTSESFEALSQQAINLELALQQSRRDNSVHRRLWVLKAHDRKSQASKECHYQKGLLRQRAKSHLFFVGQFCDANLEVAFWKSTCYICDLKGNDLITCSRGIDLYSSTLQDTSNPNPIFLMGKASSSQAWLWHHRFSHLNINTINLLSKYDIVTGLLKLKFVKDHHCVSCELGKAKCKSFKTKTTLSSKR</sequence>
<gene>
    <name evidence="4" type="ORF">Tci_139709</name>
</gene>
<reference evidence="4" key="1">
    <citation type="journal article" date="2019" name="Sci. Rep.">
        <title>Draft genome of Tanacetum cinerariifolium, the natural source of mosquito coil.</title>
        <authorList>
            <person name="Yamashiro T."/>
            <person name="Shiraishi A."/>
            <person name="Satake H."/>
            <person name="Nakayama K."/>
        </authorList>
    </citation>
    <scope>NUCLEOTIDE SEQUENCE</scope>
</reference>
<accession>A0A699GTF3</accession>
<evidence type="ECO:0000256" key="2">
    <source>
        <dbReference type="SAM" id="MobiDB-lite"/>
    </source>
</evidence>
<dbReference type="AlphaFoldDB" id="A0A699GTF3"/>
<feature type="region of interest" description="Disordered" evidence="2">
    <location>
        <begin position="1"/>
        <end position="25"/>
    </location>
</feature>
<evidence type="ECO:0000256" key="1">
    <source>
        <dbReference type="SAM" id="Coils"/>
    </source>
</evidence>
<dbReference type="EMBL" id="BKCJ010030734">
    <property type="protein sequence ID" value="GEV67732.1"/>
    <property type="molecule type" value="Genomic_DNA"/>
</dbReference>
<feature type="domain" description="GAG-pre-integrase" evidence="3">
    <location>
        <begin position="344"/>
        <end position="414"/>
    </location>
</feature>
<organism evidence="4">
    <name type="scientific">Tanacetum cinerariifolium</name>
    <name type="common">Dalmatian daisy</name>
    <name type="synonym">Chrysanthemum cinerariifolium</name>
    <dbReference type="NCBI Taxonomy" id="118510"/>
    <lineage>
        <taxon>Eukaryota</taxon>
        <taxon>Viridiplantae</taxon>
        <taxon>Streptophyta</taxon>
        <taxon>Embryophyta</taxon>
        <taxon>Tracheophyta</taxon>
        <taxon>Spermatophyta</taxon>
        <taxon>Magnoliopsida</taxon>
        <taxon>eudicotyledons</taxon>
        <taxon>Gunneridae</taxon>
        <taxon>Pentapetalae</taxon>
        <taxon>asterids</taxon>
        <taxon>campanulids</taxon>
        <taxon>Asterales</taxon>
        <taxon>Asteraceae</taxon>
        <taxon>Asteroideae</taxon>
        <taxon>Anthemideae</taxon>
        <taxon>Anthemidinae</taxon>
        <taxon>Tanacetum</taxon>
    </lineage>
</organism>
<comment type="caution">
    <text evidence="4">The sequence shown here is derived from an EMBL/GenBank/DDBJ whole genome shotgun (WGS) entry which is preliminary data.</text>
</comment>
<protein>
    <submittedName>
        <fullName evidence="4">Retrovirus-related Pol polyprotein from transposon TNT 1-94</fullName>
    </submittedName>
</protein>
<evidence type="ECO:0000313" key="4">
    <source>
        <dbReference type="EMBL" id="GEV67732.1"/>
    </source>
</evidence>
<dbReference type="Pfam" id="PF13976">
    <property type="entry name" value="gag_pre-integrs"/>
    <property type="match status" value="1"/>
</dbReference>
<name>A0A699GTF3_TANCI</name>
<evidence type="ECO:0000259" key="3">
    <source>
        <dbReference type="Pfam" id="PF13976"/>
    </source>
</evidence>
<feature type="coiled-coil region" evidence="1">
    <location>
        <begin position="216"/>
        <end position="267"/>
    </location>
</feature>